<gene>
    <name evidence="1" type="ORF">WN48_09730</name>
</gene>
<dbReference type="Proteomes" id="UP000250275">
    <property type="component" value="Unassembled WGS sequence"/>
</dbReference>
<name>A0A310S9P1_9HYME</name>
<organism evidence="1 2">
    <name type="scientific">Eufriesea mexicana</name>
    <dbReference type="NCBI Taxonomy" id="516756"/>
    <lineage>
        <taxon>Eukaryota</taxon>
        <taxon>Metazoa</taxon>
        <taxon>Ecdysozoa</taxon>
        <taxon>Arthropoda</taxon>
        <taxon>Hexapoda</taxon>
        <taxon>Insecta</taxon>
        <taxon>Pterygota</taxon>
        <taxon>Neoptera</taxon>
        <taxon>Endopterygota</taxon>
        <taxon>Hymenoptera</taxon>
        <taxon>Apocrita</taxon>
        <taxon>Aculeata</taxon>
        <taxon>Apoidea</taxon>
        <taxon>Anthophila</taxon>
        <taxon>Apidae</taxon>
        <taxon>Eufriesea</taxon>
    </lineage>
</organism>
<accession>A0A310S9P1</accession>
<dbReference type="EMBL" id="KQ766789">
    <property type="protein sequence ID" value="OAD53568.1"/>
    <property type="molecule type" value="Genomic_DNA"/>
</dbReference>
<evidence type="ECO:0000313" key="2">
    <source>
        <dbReference type="Proteomes" id="UP000250275"/>
    </source>
</evidence>
<reference evidence="1 2" key="1">
    <citation type="submission" date="2015-07" db="EMBL/GenBank/DDBJ databases">
        <title>The genome of Eufriesea mexicana.</title>
        <authorList>
            <person name="Pan H."/>
            <person name="Kapheim K."/>
        </authorList>
    </citation>
    <scope>NUCLEOTIDE SEQUENCE [LARGE SCALE GENOMIC DNA]</scope>
    <source>
        <strain evidence="1">0111107269</strain>
        <tissue evidence="1">Whole body</tissue>
    </source>
</reference>
<evidence type="ECO:0000313" key="1">
    <source>
        <dbReference type="EMBL" id="OAD53568.1"/>
    </source>
</evidence>
<sequence>MYHAATSLSAIFPSNRRANFTRASVSQLGRKISSDLSSFPLPTEFAANKVK</sequence>
<dbReference type="AlphaFoldDB" id="A0A310S9P1"/>
<proteinExistence type="predicted"/>
<keyword evidence="2" id="KW-1185">Reference proteome</keyword>
<protein>
    <submittedName>
        <fullName evidence="1">Uncharacterized protein</fullName>
    </submittedName>
</protein>